<sequence length="275" mass="27981">TSAPILNTFGISNVCPATTVDLTTLKASNQPAGAVLQWHTGLPISVNNKVSNPTSVNASGTYYAIFFDATNNCYANNGLSYAPIVVTITTCPSNCNAGGNAPVINVDAVSNICPATTVNLNNTTATNIPNGAVLQWHTGLPASASNKVSNPSSVLGGLYYAVFYDATNNCYSANGFGVKPIQVVITNCPNPCNAGTMAPVLSADSAINNCPQTTVDLTSITSSNTPNGTSLQWHTGLPASAGNKVANPAAVATGQGYIAKRVVASTSNCGPACYA</sequence>
<name>E9I7X4_DAPPU</name>
<protein>
    <submittedName>
        <fullName evidence="1">Uncharacterized protein</fullName>
    </submittedName>
</protein>
<evidence type="ECO:0000313" key="1">
    <source>
        <dbReference type="EMBL" id="EFX59906.1"/>
    </source>
</evidence>
<dbReference type="InParanoid" id="E9I7X4"/>
<keyword evidence="2" id="KW-1185">Reference proteome</keyword>
<gene>
    <name evidence="1" type="ORF">DAPPUDRAFT_126303</name>
</gene>
<proteinExistence type="predicted"/>
<dbReference type="KEGG" id="dpx:DAPPUDRAFT_126303"/>
<dbReference type="Proteomes" id="UP000000305">
    <property type="component" value="Unassembled WGS sequence"/>
</dbReference>
<feature type="non-terminal residue" evidence="1">
    <location>
        <position position="275"/>
    </location>
</feature>
<dbReference type="EMBL" id="GL737572">
    <property type="protein sequence ID" value="EFX59906.1"/>
    <property type="molecule type" value="Genomic_DNA"/>
</dbReference>
<feature type="non-terminal residue" evidence="1">
    <location>
        <position position="1"/>
    </location>
</feature>
<reference evidence="1 2" key="1">
    <citation type="journal article" date="2011" name="Science">
        <title>The ecoresponsive genome of Daphnia pulex.</title>
        <authorList>
            <person name="Colbourne J.K."/>
            <person name="Pfrender M.E."/>
            <person name="Gilbert D."/>
            <person name="Thomas W.K."/>
            <person name="Tucker A."/>
            <person name="Oakley T.H."/>
            <person name="Tokishita S."/>
            <person name="Aerts A."/>
            <person name="Arnold G.J."/>
            <person name="Basu M.K."/>
            <person name="Bauer D.J."/>
            <person name="Caceres C.E."/>
            <person name="Carmel L."/>
            <person name="Casola C."/>
            <person name="Choi J.H."/>
            <person name="Detter J.C."/>
            <person name="Dong Q."/>
            <person name="Dusheyko S."/>
            <person name="Eads B.D."/>
            <person name="Frohlich T."/>
            <person name="Geiler-Samerotte K.A."/>
            <person name="Gerlach D."/>
            <person name="Hatcher P."/>
            <person name="Jogdeo S."/>
            <person name="Krijgsveld J."/>
            <person name="Kriventseva E.V."/>
            <person name="Kultz D."/>
            <person name="Laforsch C."/>
            <person name="Lindquist E."/>
            <person name="Lopez J."/>
            <person name="Manak J.R."/>
            <person name="Muller J."/>
            <person name="Pangilinan J."/>
            <person name="Patwardhan R.P."/>
            <person name="Pitluck S."/>
            <person name="Pritham E.J."/>
            <person name="Rechtsteiner A."/>
            <person name="Rho M."/>
            <person name="Rogozin I.B."/>
            <person name="Sakarya O."/>
            <person name="Salamov A."/>
            <person name="Schaack S."/>
            <person name="Shapiro H."/>
            <person name="Shiga Y."/>
            <person name="Skalitzky C."/>
            <person name="Smith Z."/>
            <person name="Souvorov A."/>
            <person name="Sung W."/>
            <person name="Tang Z."/>
            <person name="Tsuchiya D."/>
            <person name="Tu H."/>
            <person name="Vos H."/>
            <person name="Wang M."/>
            <person name="Wolf Y.I."/>
            <person name="Yamagata H."/>
            <person name="Yamada T."/>
            <person name="Ye Y."/>
            <person name="Shaw J.R."/>
            <person name="Andrews J."/>
            <person name="Crease T.J."/>
            <person name="Tang H."/>
            <person name="Lucas S.M."/>
            <person name="Robertson H.M."/>
            <person name="Bork P."/>
            <person name="Koonin E.V."/>
            <person name="Zdobnov E.M."/>
            <person name="Grigoriev I.V."/>
            <person name="Lynch M."/>
            <person name="Boore J.L."/>
        </authorList>
    </citation>
    <scope>NUCLEOTIDE SEQUENCE [LARGE SCALE GENOMIC DNA]</scope>
</reference>
<organism evidence="1 2">
    <name type="scientific">Daphnia pulex</name>
    <name type="common">Water flea</name>
    <dbReference type="NCBI Taxonomy" id="6669"/>
    <lineage>
        <taxon>Eukaryota</taxon>
        <taxon>Metazoa</taxon>
        <taxon>Ecdysozoa</taxon>
        <taxon>Arthropoda</taxon>
        <taxon>Crustacea</taxon>
        <taxon>Branchiopoda</taxon>
        <taxon>Diplostraca</taxon>
        <taxon>Cladocera</taxon>
        <taxon>Anomopoda</taxon>
        <taxon>Daphniidae</taxon>
        <taxon>Daphnia</taxon>
    </lineage>
</organism>
<evidence type="ECO:0000313" key="2">
    <source>
        <dbReference type="Proteomes" id="UP000000305"/>
    </source>
</evidence>
<accession>E9I7X4</accession>
<dbReference type="AlphaFoldDB" id="E9I7X4"/>
<dbReference type="HOGENOM" id="CLU_1014002_0_0_1"/>